<evidence type="ECO:0000259" key="1">
    <source>
        <dbReference type="Pfam" id="PF08242"/>
    </source>
</evidence>
<dbReference type="SUPFAM" id="SSF53335">
    <property type="entry name" value="S-adenosyl-L-methionine-dependent methyltransferases"/>
    <property type="match status" value="1"/>
</dbReference>
<keyword evidence="2" id="KW-0489">Methyltransferase</keyword>
<dbReference type="STRING" id="1576369.SAMN05421753_102166"/>
<dbReference type="RefSeq" id="WP_092047859.1">
    <property type="nucleotide sequence ID" value="NZ_FOQD01000002.1"/>
</dbReference>
<dbReference type="InterPro" id="IPR013217">
    <property type="entry name" value="Methyltransf_12"/>
</dbReference>
<organism evidence="2 3">
    <name type="scientific">Planctomicrobium piriforme</name>
    <dbReference type="NCBI Taxonomy" id="1576369"/>
    <lineage>
        <taxon>Bacteria</taxon>
        <taxon>Pseudomonadati</taxon>
        <taxon>Planctomycetota</taxon>
        <taxon>Planctomycetia</taxon>
        <taxon>Planctomycetales</taxon>
        <taxon>Planctomycetaceae</taxon>
        <taxon>Planctomicrobium</taxon>
    </lineage>
</organism>
<evidence type="ECO:0000313" key="2">
    <source>
        <dbReference type="EMBL" id="SFH70740.1"/>
    </source>
</evidence>
<dbReference type="InterPro" id="IPR029063">
    <property type="entry name" value="SAM-dependent_MTases_sf"/>
</dbReference>
<accession>A0A1I3C849</accession>
<keyword evidence="2" id="KW-0808">Transferase</keyword>
<dbReference type="EMBL" id="FOQD01000002">
    <property type="protein sequence ID" value="SFH70740.1"/>
    <property type="molecule type" value="Genomic_DNA"/>
</dbReference>
<sequence length="248" mass="27818">MNSDDPAAERDARYSQASDVFRRGWSLYQKIVNNNDMRHVEMGRTLTQLLQQRPGPFSLLDLGCGDASMAAGSLKDLPVSRYTGVELVPAAAALADQNLDGVVADRGFVIGNLIDAVRDPVLPRYDVVLASYSVHHLSRQEKEELFRDVKTHLADGGMFILIDLVRLDGESRDEYMDRFHEFAERTFSVLDAEEKQAVREHMNSSDWPEARSTLRQLAHDGGFASMAEHYHDEAGFYACFTFTPSSLD</sequence>
<dbReference type="Gene3D" id="3.40.50.150">
    <property type="entry name" value="Vaccinia Virus protein VP39"/>
    <property type="match status" value="1"/>
</dbReference>
<dbReference type="Proteomes" id="UP000199518">
    <property type="component" value="Unassembled WGS sequence"/>
</dbReference>
<dbReference type="Pfam" id="PF08242">
    <property type="entry name" value="Methyltransf_12"/>
    <property type="match status" value="1"/>
</dbReference>
<dbReference type="AlphaFoldDB" id="A0A1I3C849"/>
<gene>
    <name evidence="2" type="ORF">SAMN05421753_102166</name>
</gene>
<protein>
    <submittedName>
        <fullName evidence="2">Methyltransferase domain-containing protein</fullName>
    </submittedName>
</protein>
<dbReference type="CDD" id="cd02440">
    <property type="entry name" value="AdoMet_MTases"/>
    <property type="match status" value="1"/>
</dbReference>
<name>A0A1I3C849_9PLAN</name>
<evidence type="ECO:0000313" key="3">
    <source>
        <dbReference type="Proteomes" id="UP000199518"/>
    </source>
</evidence>
<dbReference type="GO" id="GO:0008168">
    <property type="term" value="F:methyltransferase activity"/>
    <property type="evidence" value="ECO:0007669"/>
    <property type="project" value="UniProtKB-KW"/>
</dbReference>
<proteinExistence type="predicted"/>
<dbReference type="PANTHER" id="PTHR43464">
    <property type="entry name" value="METHYLTRANSFERASE"/>
    <property type="match status" value="1"/>
</dbReference>
<dbReference type="PANTHER" id="PTHR43464:SF92">
    <property type="entry name" value="SLR1071 PROTEIN"/>
    <property type="match status" value="1"/>
</dbReference>
<dbReference type="OrthoDB" id="276058at2"/>
<dbReference type="GO" id="GO:0032259">
    <property type="term" value="P:methylation"/>
    <property type="evidence" value="ECO:0007669"/>
    <property type="project" value="UniProtKB-KW"/>
</dbReference>
<keyword evidence="3" id="KW-1185">Reference proteome</keyword>
<feature type="domain" description="Methyltransferase type 12" evidence="1">
    <location>
        <begin position="60"/>
        <end position="159"/>
    </location>
</feature>
<reference evidence="3" key="1">
    <citation type="submission" date="2016-10" db="EMBL/GenBank/DDBJ databases">
        <authorList>
            <person name="Varghese N."/>
            <person name="Submissions S."/>
        </authorList>
    </citation>
    <scope>NUCLEOTIDE SEQUENCE [LARGE SCALE GENOMIC DNA]</scope>
    <source>
        <strain evidence="3">DSM 26348</strain>
    </source>
</reference>